<feature type="domain" description="Nudix hydrolase" evidence="13">
    <location>
        <begin position="6"/>
        <end position="168"/>
    </location>
</feature>
<dbReference type="PANTHER" id="PTHR47707">
    <property type="entry name" value="8-OXO-DGTP DIPHOSPHATASE"/>
    <property type="match status" value="1"/>
</dbReference>
<keyword evidence="4" id="KW-0235">DNA replication</keyword>
<keyword evidence="15" id="KW-1185">Reference proteome</keyword>
<accession>A0A7Z0CIU6</accession>
<keyword evidence="9" id="KW-0234">DNA repair</keyword>
<evidence type="ECO:0000256" key="4">
    <source>
        <dbReference type="ARBA" id="ARBA00022705"/>
    </source>
</evidence>
<comment type="similarity">
    <text evidence="2 12">Belongs to the Nudix hydrolase family.</text>
</comment>
<reference evidence="14 15" key="1">
    <citation type="submission" date="2020-07" db="EMBL/GenBank/DDBJ databases">
        <title>Sequencing the genomes of 1000 actinobacteria strains.</title>
        <authorList>
            <person name="Klenk H.-P."/>
        </authorList>
    </citation>
    <scope>NUCLEOTIDE SEQUENCE [LARGE SCALE GENOMIC DNA]</scope>
    <source>
        <strain evidence="14 15">DSM 19970</strain>
    </source>
</reference>
<dbReference type="InterPro" id="IPR015797">
    <property type="entry name" value="NUDIX_hydrolase-like_dom_sf"/>
</dbReference>
<dbReference type="GO" id="GO:0044716">
    <property type="term" value="F:8-oxo-GDP phosphatase activity"/>
    <property type="evidence" value="ECO:0007669"/>
    <property type="project" value="TreeGrafter"/>
</dbReference>
<dbReference type="GO" id="GO:0008413">
    <property type="term" value="F:8-oxo-7,8-dihydroguanosine triphosphate pyrophosphatase activity"/>
    <property type="evidence" value="ECO:0007669"/>
    <property type="project" value="TreeGrafter"/>
</dbReference>
<dbReference type="Pfam" id="PF00293">
    <property type="entry name" value="NUDIX"/>
    <property type="match status" value="1"/>
</dbReference>
<evidence type="ECO:0000259" key="13">
    <source>
        <dbReference type="PROSITE" id="PS51462"/>
    </source>
</evidence>
<protein>
    <recommendedName>
        <fullName evidence="11">8-oxo-dGTP diphosphatase</fullName>
        <ecNumber evidence="11">3.6.1.55</ecNumber>
    </recommendedName>
</protein>
<dbReference type="GO" id="GO:0035539">
    <property type="term" value="F:8-oxo-7,8-dihydrodeoxyguanosine triphosphate pyrophosphatase activity"/>
    <property type="evidence" value="ECO:0007669"/>
    <property type="project" value="UniProtKB-EC"/>
</dbReference>
<proteinExistence type="inferred from homology"/>
<evidence type="ECO:0000313" key="14">
    <source>
        <dbReference type="EMBL" id="NYI40035.1"/>
    </source>
</evidence>
<keyword evidence="8" id="KW-0460">Magnesium</keyword>
<dbReference type="PRINTS" id="PR00502">
    <property type="entry name" value="NUDIXFAMILY"/>
</dbReference>
<organism evidence="14 15">
    <name type="scientific">Demequina lutea</name>
    <dbReference type="NCBI Taxonomy" id="431489"/>
    <lineage>
        <taxon>Bacteria</taxon>
        <taxon>Bacillati</taxon>
        <taxon>Actinomycetota</taxon>
        <taxon>Actinomycetes</taxon>
        <taxon>Micrococcales</taxon>
        <taxon>Demequinaceae</taxon>
        <taxon>Demequina</taxon>
    </lineage>
</organism>
<keyword evidence="3" id="KW-0515">Mutator protein</keyword>
<evidence type="ECO:0000256" key="6">
    <source>
        <dbReference type="ARBA" id="ARBA00022763"/>
    </source>
</evidence>
<dbReference type="SUPFAM" id="SSF55811">
    <property type="entry name" value="Nudix"/>
    <property type="match status" value="1"/>
</dbReference>
<evidence type="ECO:0000256" key="1">
    <source>
        <dbReference type="ARBA" id="ARBA00001946"/>
    </source>
</evidence>
<dbReference type="EMBL" id="JACBZO010000001">
    <property type="protein sequence ID" value="NYI40035.1"/>
    <property type="molecule type" value="Genomic_DNA"/>
</dbReference>
<evidence type="ECO:0000256" key="5">
    <source>
        <dbReference type="ARBA" id="ARBA00022723"/>
    </source>
</evidence>
<evidence type="ECO:0000256" key="8">
    <source>
        <dbReference type="ARBA" id="ARBA00022842"/>
    </source>
</evidence>
<evidence type="ECO:0000256" key="2">
    <source>
        <dbReference type="ARBA" id="ARBA00005582"/>
    </source>
</evidence>
<dbReference type="GO" id="GO:0006260">
    <property type="term" value="P:DNA replication"/>
    <property type="evidence" value="ECO:0007669"/>
    <property type="project" value="UniProtKB-KW"/>
</dbReference>
<dbReference type="AlphaFoldDB" id="A0A7Z0CIU6"/>
<dbReference type="Proteomes" id="UP000547973">
    <property type="component" value="Unassembled WGS sequence"/>
</dbReference>
<dbReference type="InterPro" id="IPR020084">
    <property type="entry name" value="NUDIX_hydrolase_CS"/>
</dbReference>
<keyword evidence="5" id="KW-0479">Metal-binding</keyword>
<dbReference type="GO" id="GO:0046872">
    <property type="term" value="F:metal ion binding"/>
    <property type="evidence" value="ECO:0007669"/>
    <property type="project" value="UniProtKB-KW"/>
</dbReference>
<evidence type="ECO:0000256" key="9">
    <source>
        <dbReference type="ARBA" id="ARBA00023204"/>
    </source>
</evidence>
<comment type="cofactor">
    <cofactor evidence="1">
        <name>Mg(2+)</name>
        <dbReference type="ChEBI" id="CHEBI:18420"/>
    </cofactor>
</comment>
<name>A0A7Z0CIU6_9MICO</name>
<comment type="caution">
    <text evidence="14">The sequence shown here is derived from an EMBL/GenBank/DDBJ whole genome shotgun (WGS) entry which is preliminary data.</text>
</comment>
<evidence type="ECO:0000256" key="10">
    <source>
        <dbReference type="ARBA" id="ARBA00035861"/>
    </source>
</evidence>
<dbReference type="InterPro" id="IPR047127">
    <property type="entry name" value="MutT-like"/>
</dbReference>
<dbReference type="PROSITE" id="PS51462">
    <property type="entry name" value="NUDIX"/>
    <property type="match status" value="1"/>
</dbReference>
<dbReference type="EC" id="3.6.1.55" evidence="11"/>
<keyword evidence="6" id="KW-0227">DNA damage</keyword>
<gene>
    <name evidence="14" type="ORF">BKA03_000154</name>
</gene>
<sequence length="178" mass="19159">MTDAAPVIGAAGELLIVAGALTDSLATPRLLLAGRRTEPAWARGLWEFAGGKVESGETAIAGLHRELREELGVEVVLGDELFGPDVSDVTGDRVWEIRAPGSVPGPGAEPSPLRFVMRLFWCELAPGSPQPEPLEDHDQLTWLEPGSWREGVRWLPADERIVAALLDDAIAIHKRGTC</sequence>
<keyword evidence="7 12" id="KW-0378">Hydrolase</keyword>
<dbReference type="RefSeq" id="WP_274518622.1">
    <property type="nucleotide sequence ID" value="NZ_BBRC01000008.1"/>
</dbReference>
<dbReference type="PROSITE" id="PS00893">
    <property type="entry name" value="NUDIX_BOX"/>
    <property type="match status" value="1"/>
</dbReference>
<dbReference type="GO" id="GO:0044715">
    <property type="term" value="F:8-oxo-dGDP phosphatase activity"/>
    <property type="evidence" value="ECO:0007669"/>
    <property type="project" value="TreeGrafter"/>
</dbReference>
<evidence type="ECO:0000313" key="15">
    <source>
        <dbReference type="Proteomes" id="UP000547973"/>
    </source>
</evidence>
<dbReference type="GO" id="GO:0006281">
    <property type="term" value="P:DNA repair"/>
    <property type="evidence" value="ECO:0007669"/>
    <property type="project" value="UniProtKB-KW"/>
</dbReference>
<evidence type="ECO:0000256" key="12">
    <source>
        <dbReference type="RuleBase" id="RU003476"/>
    </source>
</evidence>
<dbReference type="PANTHER" id="PTHR47707:SF1">
    <property type="entry name" value="NUDIX HYDROLASE FAMILY PROTEIN"/>
    <property type="match status" value="1"/>
</dbReference>
<dbReference type="InterPro" id="IPR000086">
    <property type="entry name" value="NUDIX_hydrolase_dom"/>
</dbReference>
<evidence type="ECO:0000256" key="7">
    <source>
        <dbReference type="ARBA" id="ARBA00022801"/>
    </source>
</evidence>
<dbReference type="InterPro" id="IPR020476">
    <property type="entry name" value="Nudix_hydrolase"/>
</dbReference>
<evidence type="ECO:0000256" key="11">
    <source>
        <dbReference type="ARBA" id="ARBA00038905"/>
    </source>
</evidence>
<comment type="catalytic activity">
    <reaction evidence="10">
        <text>8-oxo-dGTP + H2O = 8-oxo-dGMP + diphosphate + H(+)</text>
        <dbReference type="Rhea" id="RHEA:31575"/>
        <dbReference type="ChEBI" id="CHEBI:15377"/>
        <dbReference type="ChEBI" id="CHEBI:15378"/>
        <dbReference type="ChEBI" id="CHEBI:33019"/>
        <dbReference type="ChEBI" id="CHEBI:63224"/>
        <dbReference type="ChEBI" id="CHEBI:77896"/>
        <dbReference type="EC" id="3.6.1.55"/>
    </reaction>
</comment>
<evidence type="ECO:0000256" key="3">
    <source>
        <dbReference type="ARBA" id="ARBA00022457"/>
    </source>
</evidence>
<dbReference type="Gene3D" id="3.90.79.10">
    <property type="entry name" value="Nucleoside Triphosphate Pyrophosphohydrolase"/>
    <property type="match status" value="1"/>
</dbReference>